<organism evidence="15 16">
    <name type="scientific">Aliikangiella maris</name>
    <dbReference type="NCBI Taxonomy" id="3162458"/>
    <lineage>
        <taxon>Bacteria</taxon>
        <taxon>Pseudomonadati</taxon>
        <taxon>Pseudomonadota</taxon>
        <taxon>Gammaproteobacteria</taxon>
        <taxon>Oceanospirillales</taxon>
        <taxon>Pleioneaceae</taxon>
        <taxon>Aliikangiella</taxon>
    </lineage>
</organism>
<dbReference type="Proteomes" id="UP001548189">
    <property type="component" value="Unassembled WGS sequence"/>
</dbReference>
<protein>
    <submittedName>
        <fullName evidence="15">Respiratory nitrate reductase subunit gamma</fullName>
    </submittedName>
</protein>
<keyword evidence="8 13" id="KW-1133">Transmembrane helix</keyword>
<feature type="transmembrane region" description="Helical" evidence="13">
    <location>
        <begin position="6"/>
        <end position="26"/>
    </location>
</feature>
<evidence type="ECO:0000256" key="2">
    <source>
        <dbReference type="ARBA" id="ARBA00022448"/>
    </source>
</evidence>
<dbReference type="Gene3D" id="1.20.950.20">
    <property type="entry name" value="Transmembrane di-heme cytochromes, Chain C"/>
    <property type="match status" value="1"/>
</dbReference>
<keyword evidence="16" id="KW-1185">Reference proteome</keyword>
<keyword evidence="11" id="KW-0534">Nitrate assimilation</keyword>
<dbReference type="SUPFAM" id="SSF103501">
    <property type="entry name" value="Respiratory nitrate reductase 1 gamma chain"/>
    <property type="match status" value="1"/>
</dbReference>
<keyword evidence="3" id="KW-1003">Cell membrane</keyword>
<evidence type="ECO:0000256" key="6">
    <source>
        <dbReference type="ARBA" id="ARBA00022723"/>
    </source>
</evidence>
<dbReference type="NCBIfam" id="TIGR00351">
    <property type="entry name" value="narI"/>
    <property type="match status" value="1"/>
</dbReference>
<evidence type="ECO:0000256" key="7">
    <source>
        <dbReference type="ARBA" id="ARBA00022982"/>
    </source>
</evidence>
<evidence type="ECO:0000256" key="12">
    <source>
        <dbReference type="ARBA" id="ARBA00023136"/>
    </source>
</evidence>
<dbReference type="InterPro" id="IPR036197">
    <property type="entry name" value="NarG-like_sf"/>
</dbReference>
<name>A0ABV2BR94_9GAMM</name>
<comment type="caution">
    <text evidence="15">The sequence shown here is derived from an EMBL/GenBank/DDBJ whole genome shotgun (WGS) entry which is preliminary data.</text>
</comment>
<dbReference type="PANTHER" id="PTHR30598:SF3">
    <property type="entry name" value="RESPIRATORY NITRATE REDUCTASE 1 GAMMA CHAIN"/>
    <property type="match status" value="1"/>
</dbReference>
<keyword evidence="10" id="KW-0408">Iron</keyword>
<evidence type="ECO:0000259" key="14">
    <source>
        <dbReference type="Pfam" id="PF02665"/>
    </source>
</evidence>
<dbReference type="InterPro" id="IPR051936">
    <property type="entry name" value="Heme-iron_electron_transfer"/>
</dbReference>
<gene>
    <name evidence="15" type="primary">narI</name>
    <name evidence="15" type="ORF">ABVT43_04810</name>
</gene>
<evidence type="ECO:0000256" key="8">
    <source>
        <dbReference type="ARBA" id="ARBA00022989"/>
    </source>
</evidence>
<feature type="transmembrane region" description="Helical" evidence="13">
    <location>
        <begin position="128"/>
        <end position="148"/>
    </location>
</feature>
<comment type="subcellular location">
    <subcellularLocation>
        <location evidence="1">Cell membrane</location>
        <topology evidence="1">Multi-pass membrane protein</topology>
    </subcellularLocation>
</comment>
<feature type="transmembrane region" description="Helical" evidence="13">
    <location>
        <begin position="47"/>
        <end position="68"/>
    </location>
</feature>
<keyword evidence="7" id="KW-0249">Electron transport</keyword>
<proteinExistence type="predicted"/>
<keyword evidence="12 13" id="KW-0472">Membrane</keyword>
<accession>A0ABV2BR94</accession>
<dbReference type="InterPro" id="IPR003816">
    <property type="entry name" value="Nitrate_red_gam"/>
</dbReference>
<evidence type="ECO:0000313" key="16">
    <source>
        <dbReference type="Proteomes" id="UP001548189"/>
    </source>
</evidence>
<evidence type="ECO:0000256" key="11">
    <source>
        <dbReference type="ARBA" id="ARBA00023063"/>
    </source>
</evidence>
<dbReference type="InterPro" id="IPR023234">
    <property type="entry name" value="NarG-like_domain"/>
</dbReference>
<feature type="transmembrane region" description="Helical" evidence="13">
    <location>
        <begin position="88"/>
        <end position="108"/>
    </location>
</feature>
<dbReference type="EMBL" id="JBEVCJ010000004">
    <property type="protein sequence ID" value="MET1254439.1"/>
    <property type="molecule type" value="Genomic_DNA"/>
</dbReference>
<evidence type="ECO:0000256" key="4">
    <source>
        <dbReference type="ARBA" id="ARBA00022617"/>
    </source>
</evidence>
<reference evidence="15 16" key="1">
    <citation type="submission" date="2024-06" db="EMBL/GenBank/DDBJ databases">
        <authorList>
            <person name="Li F."/>
        </authorList>
    </citation>
    <scope>NUCLEOTIDE SEQUENCE [LARGE SCALE GENOMIC DNA]</scope>
    <source>
        <strain evidence="15 16">GXAS 311</strain>
    </source>
</reference>
<evidence type="ECO:0000256" key="13">
    <source>
        <dbReference type="SAM" id="Phobius"/>
    </source>
</evidence>
<evidence type="ECO:0000256" key="10">
    <source>
        <dbReference type="ARBA" id="ARBA00023004"/>
    </source>
</evidence>
<evidence type="ECO:0000256" key="1">
    <source>
        <dbReference type="ARBA" id="ARBA00004651"/>
    </source>
</evidence>
<keyword evidence="5 13" id="KW-0812">Transmembrane</keyword>
<evidence type="ECO:0000256" key="3">
    <source>
        <dbReference type="ARBA" id="ARBA00022475"/>
    </source>
</evidence>
<sequence>MSNLNFLLFGVYPYIAIAVCLVGCWIRFDREPYTWKADSSQLLSNKGLRLGSNLFHIGVIFIFFGHFLGLLTPPAVYHYVISSADKQLVAMVSGGFFGVMCLIGLLILIYRRLTNERVRASSKKSDIFILFLLLIQLVLGLMTIVVSMDHMDGTVMVLLSSWAQSVVTFQAFDAAQFIAGVHIIYKLHVFVGLTMILVFPFTRLVHMISAPVWYLGRRYQVVRQR</sequence>
<evidence type="ECO:0000256" key="9">
    <source>
        <dbReference type="ARBA" id="ARBA00023002"/>
    </source>
</evidence>
<dbReference type="Pfam" id="PF02665">
    <property type="entry name" value="Nitrate_red_gam"/>
    <property type="match status" value="1"/>
</dbReference>
<keyword evidence="9" id="KW-0560">Oxidoreductase</keyword>
<dbReference type="PANTHER" id="PTHR30598">
    <property type="entry name" value="NITRATE REDUCTASE PRIVATE CHAPERONE, REDOX ENZYME MATURATION PROTEIN REMP FAMILY"/>
    <property type="match status" value="1"/>
</dbReference>
<evidence type="ECO:0000313" key="15">
    <source>
        <dbReference type="EMBL" id="MET1254439.1"/>
    </source>
</evidence>
<keyword evidence="2" id="KW-0813">Transport</keyword>
<keyword evidence="4" id="KW-0349">Heme</keyword>
<feature type="domain" description="NarG-like" evidence="14">
    <location>
        <begin position="6"/>
        <end position="225"/>
    </location>
</feature>
<evidence type="ECO:0000256" key="5">
    <source>
        <dbReference type="ARBA" id="ARBA00022692"/>
    </source>
</evidence>
<keyword evidence="6" id="KW-0479">Metal-binding</keyword>